<dbReference type="InterPro" id="IPR000668">
    <property type="entry name" value="Peptidase_C1A_C"/>
</dbReference>
<dbReference type="InterPro" id="IPR038765">
    <property type="entry name" value="Papain-like_cys_pep_sf"/>
</dbReference>
<evidence type="ECO:0000256" key="1">
    <source>
        <dbReference type="ARBA" id="ARBA00008455"/>
    </source>
</evidence>
<proteinExistence type="inferred from homology"/>
<organism evidence="3">
    <name type="scientific">viral metagenome</name>
    <dbReference type="NCBI Taxonomy" id="1070528"/>
    <lineage>
        <taxon>unclassified sequences</taxon>
        <taxon>metagenomes</taxon>
        <taxon>organismal metagenomes</taxon>
    </lineage>
</organism>
<dbReference type="AlphaFoldDB" id="A0A6C0HEP4"/>
<protein>
    <recommendedName>
        <fullName evidence="2">Peptidase C1A papain C-terminal domain-containing protein</fullName>
    </recommendedName>
</protein>
<dbReference type="Pfam" id="PF00112">
    <property type="entry name" value="Peptidase_C1"/>
    <property type="match status" value="2"/>
</dbReference>
<reference evidence="3" key="1">
    <citation type="journal article" date="2020" name="Nature">
        <title>Giant virus diversity and host interactions through global metagenomics.</title>
        <authorList>
            <person name="Schulz F."/>
            <person name="Roux S."/>
            <person name="Paez-Espino D."/>
            <person name="Jungbluth S."/>
            <person name="Walsh D.A."/>
            <person name="Denef V.J."/>
            <person name="McMahon K.D."/>
            <person name="Konstantinidis K.T."/>
            <person name="Eloe-Fadrosh E.A."/>
            <person name="Kyrpides N.C."/>
            <person name="Woyke T."/>
        </authorList>
    </citation>
    <scope>NUCLEOTIDE SEQUENCE</scope>
    <source>
        <strain evidence="3">GVMAG-M-3300023179-97</strain>
    </source>
</reference>
<dbReference type="PANTHER" id="PTHR12411">
    <property type="entry name" value="CYSTEINE PROTEASE FAMILY C1-RELATED"/>
    <property type="match status" value="1"/>
</dbReference>
<name>A0A6C0HEP4_9ZZZZ</name>
<dbReference type="GO" id="GO:0008234">
    <property type="term" value="F:cysteine-type peptidase activity"/>
    <property type="evidence" value="ECO:0007669"/>
    <property type="project" value="InterPro"/>
</dbReference>
<dbReference type="EMBL" id="MN739945">
    <property type="protein sequence ID" value="QHT79078.1"/>
    <property type="molecule type" value="Genomic_DNA"/>
</dbReference>
<comment type="similarity">
    <text evidence="1">Belongs to the peptidase C1 family.</text>
</comment>
<accession>A0A6C0HEP4</accession>
<dbReference type="CDD" id="cd02619">
    <property type="entry name" value="Peptidase_C1"/>
    <property type="match status" value="2"/>
</dbReference>
<dbReference type="InterPro" id="IPR013128">
    <property type="entry name" value="Peptidase_C1A"/>
</dbReference>
<evidence type="ECO:0000259" key="2">
    <source>
        <dbReference type="SMART" id="SM00645"/>
    </source>
</evidence>
<feature type="domain" description="Peptidase C1A papain C-terminal" evidence="2">
    <location>
        <begin position="40"/>
        <end position="251"/>
    </location>
</feature>
<sequence length="537" mass="59842">MKRVYNLNIDRIPEANLLYHRKVRNLKPKPNPNLDPSPDLPSFVDLRTNINMPPVYDQGAIGSCVANVLCAAYEFDNPGFIGSRLFLYYNGRKITNNVSTDSGTTITAGVQSLDNDGLCSETEWPYETYKCLVRPYESCYISALENTATRSTNVPTTLEGMQTILASGIPFAIGIRIYSSFESSAVAKTGIIPMPKNNERLLGGHAILVCGYDNNNKWWIVRNSWGSSWGDKGYFYLPYQYLTTKSFSSDAWCLEIVSLRKHIYNLKLQPMPEDPSLYKSMSFINNAPPVIDFRKLYPSKMEIVYNQGKLGSCTANALCSAFSFISPSNYLGSRLFLYYNERLNQGDKVESNGSITIDSGSTIINGVQCLQKYGLCSESLLPYTINNYIVKPSDTSYATALGYKCTKYSGVLPTLSTLQGFLMNGKPFVLGFLVYSSFESRSSILTGYVPMPYISSKRKSDYLLGGHAVLVCGYDLTRSYPANPLNPKACPSGKGVWIIKNSWGTKFGDDGYFYLPLPYLTNNSLAIEFWSIMEVSA</sequence>
<evidence type="ECO:0000313" key="3">
    <source>
        <dbReference type="EMBL" id="QHT79078.1"/>
    </source>
</evidence>
<dbReference type="Gene3D" id="3.90.70.10">
    <property type="entry name" value="Cysteine proteinases"/>
    <property type="match status" value="2"/>
</dbReference>
<dbReference type="SMART" id="SM00645">
    <property type="entry name" value="Pept_C1"/>
    <property type="match status" value="1"/>
</dbReference>
<dbReference type="SUPFAM" id="SSF54001">
    <property type="entry name" value="Cysteine proteinases"/>
    <property type="match status" value="2"/>
</dbReference>
<dbReference type="GO" id="GO:0006508">
    <property type="term" value="P:proteolysis"/>
    <property type="evidence" value="ECO:0007669"/>
    <property type="project" value="InterPro"/>
</dbReference>